<dbReference type="AlphaFoldDB" id="A0A2K1IIK3"/>
<dbReference type="EnsemblPlants" id="Pp3c23_8790V3.1">
    <property type="protein sequence ID" value="Pp3c23_8790V3.1"/>
    <property type="gene ID" value="Pp3c23_8790"/>
</dbReference>
<dbReference type="InterPro" id="IPR011043">
    <property type="entry name" value="Gal_Oxase/kelch_b-propeller"/>
</dbReference>
<evidence type="ECO:0000313" key="3">
    <source>
        <dbReference type="EnsemblPlants" id="Pp3c23_8790V3.1"/>
    </source>
</evidence>
<dbReference type="PANTHER" id="PTHR32208:SF98">
    <property type="entry name" value="GLYOXAL OXIDASE N-TERMINAL DOMAIN-CONTAINING PROTEIN"/>
    <property type="match status" value="1"/>
</dbReference>
<keyword evidence="4" id="KW-1185">Reference proteome</keyword>
<dbReference type="InParanoid" id="A0A2K1IIK3"/>
<dbReference type="Gene3D" id="2.130.10.80">
    <property type="entry name" value="Galactose oxidase/kelch, beta-propeller"/>
    <property type="match status" value="1"/>
</dbReference>
<reference evidence="2 4" key="2">
    <citation type="journal article" date="2018" name="Plant J.">
        <title>The Physcomitrella patens chromosome-scale assembly reveals moss genome structure and evolution.</title>
        <authorList>
            <person name="Lang D."/>
            <person name="Ullrich K.K."/>
            <person name="Murat F."/>
            <person name="Fuchs J."/>
            <person name="Jenkins J."/>
            <person name="Haas F.B."/>
            <person name="Piednoel M."/>
            <person name="Gundlach H."/>
            <person name="Van Bel M."/>
            <person name="Meyberg R."/>
            <person name="Vives C."/>
            <person name="Morata J."/>
            <person name="Symeonidi A."/>
            <person name="Hiss M."/>
            <person name="Muchero W."/>
            <person name="Kamisugi Y."/>
            <person name="Saleh O."/>
            <person name="Blanc G."/>
            <person name="Decker E.L."/>
            <person name="van Gessel N."/>
            <person name="Grimwood J."/>
            <person name="Hayes R.D."/>
            <person name="Graham S.W."/>
            <person name="Gunter L.E."/>
            <person name="McDaniel S.F."/>
            <person name="Hoernstein S.N.W."/>
            <person name="Larsson A."/>
            <person name="Li F.W."/>
            <person name="Perroud P.F."/>
            <person name="Phillips J."/>
            <person name="Ranjan P."/>
            <person name="Rokshar D.S."/>
            <person name="Rothfels C.J."/>
            <person name="Schneider L."/>
            <person name="Shu S."/>
            <person name="Stevenson D.W."/>
            <person name="Thummler F."/>
            <person name="Tillich M."/>
            <person name="Villarreal Aguilar J.C."/>
            <person name="Widiez T."/>
            <person name="Wong G.K."/>
            <person name="Wymore A."/>
            <person name="Zhang Y."/>
            <person name="Zimmer A.D."/>
            <person name="Quatrano R.S."/>
            <person name="Mayer K.F.X."/>
            <person name="Goodstein D."/>
            <person name="Casacuberta J.M."/>
            <person name="Vandepoele K."/>
            <person name="Reski R."/>
            <person name="Cuming A.C."/>
            <person name="Tuskan G.A."/>
            <person name="Maumus F."/>
            <person name="Salse J."/>
            <person name="Schmutz J."/>
            <person name="Rensing S.A."/>
        </authorList>
    </citation>
    <scope>NUCLEOTIDE SEQUENCE [LARGE SCALE GENOMIC DNA]</scope>
    <source>
        <strain evidence="3 4">cv. Gransden 2004</strain>
    </source>
</reference>
<dbReference type="InterPro" id="IPR037293">
    <property type="entry name" value="Gal_Oxidase_central_sf"/>
</dbReference>
<evidence type="ECO:0000313" key="2">
    <source>
        <dbReference type="EMBL" id="PNR29108.1"/>
    </source>
</evidence>
<dbReference type="Gramene" id="Pp3c23_8790V3.1">
    <property type="protein sequence ID" value="Pp3c23_8790V3.1"/>
    <property type="gene ID" value="Pp3c23_8790"/>
</dbReference>
<evidence type="ECO:0000259" key="1">
    <source>
        <dbReference type="Pfam" id="PF07250"/>
    </source>
</evidence>
<dbReference type="STRING" id="3218.A0A2K1IIK3"/>
<feature type="domain" description="Glyoxal oxidase N-terminal" evidence="1">
    <location>
        <begin position="37"/>
        <end position="100"/>
    </location>
</feature>
<name>A0A2K1IIK3_PHYPA</name>
<dbReference type="SUPFAM" id="SSF50965">
    <property type="entry name" value="Galactose oxidase, central domain"/>
    <property type="match status" value="1"/>
</dbReference>
<dbReference type="InterPro" id="IPR009880">
    <property type="entry name" value="Glyoxal_oxidase_N"/>
</dbReference>
<dbReference type="Pfam" id="PF07250">
    <property type="entry name" value="Glyoxal_oxid_N"/>
    <property type="match status" value="2"/>
</dbReference>
<dbReference type="Proteomes" id="UP000006727">
    <property type="component" value="Chromosome 23"/>
</dbReference>
<organism evidence="2">
    <name type="scientific">Physcomitrium patens</name>
    <name type="common">Spreading-leaved earth moss</name>
    <name type="synonym">Physcomitrella patens</name>
    <dbReference type="NCBI Taxonomy" id="3218"/>
    <lineage>
        <taxon>Eukaryota</taxon>
        <taxon>Viridiplantae</taxon>
        <taxon>Streptophyta</taxon>
        <taxon>Embryophyta</taxon>
        <taxon>Bryophyta</taxon>
        <taxon>Bryophytina</taxon>
        <taxon>Bryopsida</taxon>
        <taxon>Funariidae</taxon>
        <taxon>Funariales</taxon>
        <taxon>Funariaceae</taxon>
        <taxon>Physcomitrium</taxon>
    </lineage>
</organism>
<accession>A0A2K1IIK3</accession>
<sequence length="198" mass="22237">MQAYRWNATNQLLPDGKTMIVVGDRNAFFLRIRFKEMENLYIFATKDLILLNPPTGAVLRKYPTLVGNTSNYYPPARSAVLLPLSYENGFEIAEVLVCGGDMPVGRIMGAMILLSTSDVLIINRARTGAQGWGLARDPIPIARPTTVPRVYHSTANLLFDGRILPEGSNTHQFYTYKNIFFPTELCVEDFSPPYLNIM</sequence>
<dbReference type="PANTHER" id="PTHR32208">
    <property type="entry name" value="SECRETED PROTEIN-RELATED"/>
    <property type="match status" value="1"/>
</dbReference>
<evidence type="ECO:0000313" key="4">
    <source>
        <dbReference type="Proteomes" id="UP000006727"/>
    </source>
</evidence>
<protein>
    <recommendedName>
        <fullName evidence="1">Glyoxal oxidase N-terminal domain-containing protein</fullName>
    </recommendedName>
</protein>
<proteinExistence type="predicted"/>
<dbReference type="PaxDb" id="3218-PP1S10_156V6.1"/>
<gene>
    <name evidence="2" type="ORF">PHYPA_027800</name>
</gene>
<reference evidence="3" key="3">
    <citation type="submission" date="2020-12" db="UniProtKB">
        <authorList>
            <consortium name="EnsemblPlants"/>
        </authorList>
    </citation>
    <scope>IDENTIFICATION</scope>
</reference>
<reference evidence="2 4" key="1">
    <citation type="journal article" date="2008" name="Science">
        <title>The Physcomitrella genome reveals evolutionary insights into the conquest of land by plants.</title>
        <authorList>
            <person name="Rensing S."/>
            <person name="Lang D."/>
            <person name="Zimmer A."/>
            <person name="Terry A."/>
            <person name="Salamov A."/>
            <person name="Shapiro H."/>
            <person name="Nishiyama T."/>
            <person name="Perroud P.-F."/>
            <person name="Lindquist E."/>
            <person name="Kamisugi Y."/>
            <person name="Tanahashi T."/>
            <person name="Sakakibara K."/>
            <person name="Fujita T."/>
            <person name="Oishi K."/>
            <person name="Shin-I T."/>
            <person name="Kuroki Y."/>
            <person name="Toyoda A."/>
            <person name="Suzuki Y."/>
            <person name="Hashimoto A."/>
            <person name="Yamaguchi K."/>
            <person name="Sugano A."/>
            <person name="Kohara Y."/>
            <person name="Fujiyama A."/>
            <person name="Anterola A."/>
            <person name="Aoki S."/>
            <person name="Ashton N."/>
            <person name="Barbazuk W.B."/>
            <person name="Barker E."/>
            <person name="Bennetzen J."/>
            <person name="Bezanilla M."/>
            <person name="Blankenship R."/>
            <person name="Cho S.H."/>
            <person name="Dutcher S."/>
            <person name="Estelle M."/>
            <person name="Fawcett J.A."/>
            <person name="Gundlach H."/>
            <person name="Hanada K."/>
            <person name="Heyl A."/>
            <person name="Hicks K.A."/>
            <person name="Hugh J."/>
            <person name="Lohr M."/>
            <person name="Mayer K."/>
            <person name="Melkozernov A."/>
            <person name="Murata T."/>
            <person name="Nelson D."/>
            <person name="Pils B."/>
            <person name="Prigge M."/>
            <person name="Reiss B."/>
            <person name="Renner T."/>
            <person name="Rombauts S."/>
            <person name="Rushton P."/>
            <person name="Sanderfoot A."/>
            <person name="Schween G."/>
            <person name="Shiu S.-H."/>
            <person name="Stueber K."/>
            <person name="Theodoulou F.L."/>
            <person name="Tu H."/>
            <person name="Van de Peer Y."/>
            <person name="Verrier P.J."/>
            <person name="Waters E."/>
            <person name="Wood A."/>
            <person name="Yang L."/>
            <person name="Cove D."/>
            <person name="Cuming A."/>
            <person name="Hasebe M."/>
            <person name="Lucas S."/>
            <person name="Mishler D.B."/>
            <person name="Reski R."/>
            <person name="Grigoriev I."/>
            <person name="Quatrano R.S."/>
            <person name="Boore J.L."/>
        </authorList>
    </citation>
    <scope>NUCLEOTIDE SEQUENCE [LARGE SCALE GENOMIC DNA]</scope>
    <source>
        <strain evidence="3 4">cv. Gransden 2004</strain>
    </source>
</reference>
<dbReference type="EMBL" id="ABEU02000023">
    <property type="protein sequence ID" value="PNR29108.1"/>
    <property type="molecule type" value="Genomic_DNA"/>
</dbReference>
<feature type="domain" description="Glyoxal oxidase N-terminal" evidence="1">
    <location>
        <begin position="101"/>
        <end position="194"/>
    </location>
</feature>